<evidence type="ECO:0000256" key="3">
    <source>
        <dbReference type="ARBA" id="ARBA00023163"/>
    </source>
</evidence>
<dbReference type="AlphaFoldDB" id="A0A9D1SFG6"/>
<dbReference type="GO" id="GO:0003700">
    <property type="term" value="F:DNA-binding transcription factor activity"/>
    <property type="evidence" value="ECO:0007669"/>
    <property type="project" value="InterPro"/>
</dbReference>
<name>A0A9D1SFG6_9FIRM</name>
<evidence type="ECO:0000313" key="5">
    <source>
        <dbReference type="EMBL" id="HIU58459.1"/>
    </source>
</evidence>
<evidence type="ECO:0000259" key="4">
    <source>
        <dbReference type="PROSITE" id="PS01124"/>
    </source>
</evidence>
<organism evidence="5 6">
    <name type="scientific">Candidatus Scatosoma pullistercoris</name>
    <dbReference type="NCBI Taxonomy" id="2840934"/>
    <lineage>
        <taxon>Bacteria</taxon>
        <taxon>Bacillati</taxon>
        <taxon>Bacillota</taxon>
        <taxon>Clostridia</taxon>
        <taxon>Candidatus Scatosoma</taxon>
    </lineage>
</organism>
<dbReference type="SUPFAM" id="SSF46689">
    <property type="entry name" value="Homeodomain-like"/>
    <property type="match status" value="1"/>
</dbReference>
<dbReference type="SMART" id="SM00342">
    <property type="entry name" value="HTH_ARAC"/>
    <property type="match status" value="1"/>
</dbReference>
<proteinExistence type="predicted"/>
<keyword evidence="2" id="KW-0238">DNA-binding</keyword>
<dbReference type="Gene3D" id="2.60.120.10">
    <property type="entry name" value="Jelly Rolls"/>
    <property type="match status" value="1"/>
</dbReference>
<evidence type="ECO:0000256" key="2">
    <source>
        <dbReference type="ARBA" id="ARBA00023125"/>
    </source>
</evidence>
<dbReference type="GO" id="GO:0043565">
    <property type="term" value="F:sequence-specific DNA binding"/>
    <property type="evidence" value="ECO:0007669"/>
    <property type="project" value="InterPro"/>
</dbReference>
<evidence type="ECO:0000256" key="1">
    <source>
        <dbReference type="ARBA" id="ARBA00023015"/>
    </source>
</evidence>
<keyword evidence="1" id="KW-0805">Transcription regulation</keyword>
<feature type="domain" description="HTH araC/xylS-type" evidence="4">
    <location>
        <begin position="193"/>
        <end position="290"/>
    </location>
</feature>
<gene>
    <name evidence="5" type="ORF">IAC57_00005</name>
</gene>
<dbReference type="InterPro" id="IPR009057">
    <property type="entry name" value="Homeodomain-like_sf"/>
</dbReference>
<dbReference type="Proteomes" id="UP000824081">
    <property type="component" value="Unassembled WGS sequence"/>
</dbReference>
<reference evidence="5" key="2">
    <citation type="journal article" date="2021" name="PeerJ">
        <title>Extensive microbial diversity within the chicken gut microbiome revealed by metagenomics and culture.</title>
        <authorList>
            <person name="Gilroy R."/>
            <person name="Ravi A."/>
            <person name="Getino M."/>
            <person name="Pursley I."/>
            <person name="Horton D.L."/>
            <person name="Alikhan N.F."/>
            <person name="Baker D."/>
            <person name="Gharbi K."/>
            <person name="Hall N."/>
            <person name="Watson M."/>
            <person name="Adriaenssens E.M."/>
            <person name="Foster-Nyarko E."/>
            <person name="Jarju S."/>
            <person name="Secka A."/>
            <person name="Antonio M."/>
            <person name="Oren A."/>
            <person name="Chaudhuri R.R."/>
            <person name="La Ragione R."/>
            <person name="Hildebrand F."/>
            <person name="Pallen M.J."/>
        </authorList>
    </citation>
    <scope>NUCLEOTIDE SEQUENCE</scope>
    <source>
        <strain evidence="5">11687</strain>
    </source>
</reference>
<dbReference type="InterPro" id="IPR014710">
    <property type="entry name" value="RmlC-like_jellyroll"/>
</dbReference>
<evidence type="ECO:0000313" key="6">
    <source>
        <dbReference type="Proteomes" id="UP000824081"/>
    </source>
</evidence>
<dbReference type="EMBL" id="DVMZ01000001">
    <property type="protein sequence ID" value="HIU58459.1"/>
    <property type="molecule type" value="Genomic_DNA"/>
</dbReference>
<dbReference type="Gene3D" id="1.10.10.60">
    <property type="entry name" value="Homeodomain-like"/>
    <property type="match status" value="2"/>
</dbReference>
<dbReference type="PANTHER" id="PTHR43280:SF2">
    <property type="entry name" value="HTH-TYPE TRANSCRIPTIONAL REGULATOR EXSA"/>
    <property type="match status" value="1"/>
</dbReference>
<comment type="caution">
    <text evidence="5">The sequence shown here is derived from an EMBL/GenBank/DDBJ whole genome shotgun (WGS) entry which is preliminary data.</text>
</comment>
<dbReference type="InterPro" id="IPR011051">
    <property type="entry name" value="RmlC_Cupin_sf"/>
</dbReference>
<keyword evidence="3" id="KW-0804">Transcription</keyword>
<dbReference type="PROSITE" id="PS01124">
    <property type="entry name" value="HTH_ARAC_FAMILY_2"/>
    <property type="match status" value="1"/>
</dbReference>
<dbReference type="InterPro" id="IPR003313">
    <property type="entry name" value="AraC-bd"/>
</dbReference>
<dbReference type="InterPro" id="IPR018060">
    <property type="entry name" value="HTH_AraC"/>
</dbReference>
<dbReference type="PANTHER" id="PTHR43280">
    <property type="entry name" value="ARAC-FAMILY TRANSCRIPTIONAL REGULATOR"/>
    <property type="match status" value="1"/>
</dbReference>
<dbReference type="Pfam" id="PF02311">
    <property type="entry name" value="AraC_binding"/>
    <property type="match status" value="1"/>
</dbReference>
<dbReference type="Pfam" id="PF12833">
    <property type="entry name" value="HTH_18"/>
    <property type="match status" value="1"/>
</dbReference>
<accession>A0A9D1SFG6</accession>
<dbReference type="SUPFAM" id="SSF51182">
    <property type="entry name" value="RmlC-like cupins"/>
    <property type="match status" value="1"/>
</dbReference>
<protein>
    <submittedName>
        <fullName evidence="5">Helix-turn-helix transcriptional regulator</fullName>
    </submittedName>
</protein>
<reference evidence="5" key="1">
    <citation type="submission" date="2020-10" db="EMBL/GenBank/DDBJ databases">
        <authorList>
            <person name="Gilroy R."/>
        </authorList>
    </citation>
    <scope>NUCLEOTIDE SEQUENCE</scope>
    <source>
        <strain evidence="5">11687</strain>
    </source>
</reference>
<sequence>MEKTKRFYMHRIANLLNIQKIVTIHYQELSRNYASREESHDFWEIIYADKENLSIVLDEERVPLSQGEMIFIKPNQKHFVESGKKEPNIFIVSFECRSESMGFFCDKKFPVPENYRYLLQNIMSEATETFVIPDFDPDLKKLELRENPNLGGEQVIKNSLELLLVYLLRSASGQNSPQEFFISKISSSSDLQDEIVRILSSRLYDRFELDDLCSQLHYGKTYLCTFFREKTGMSIYRTYLRLKTDESKKLIRLKYSFSEIAEKLCFDSLSHFNYVFKKYVGMTPGEYKESIK</sequence>